<proteinExistence type="predicted"/>
<evidence type="ECO:0000313" key="3">
    <source>
        <dbReference type="Proteomes" id="UP001447842"/>
    </source>
</evidence>
<dbReference type="NCBIfam" id="TIGR00296">
    <property type="entry name" value="TIGR00296 family protein"/>
    <property type="match status" value="1"/>
</dbReference>
<dbReference type="NCBIfam" id="TIGR04335">
    <property type="entry name" value="AmmeMemoSam_A"/>
    <property type="match status" value="1"/>
</dbReference>
<reference evidence="2 3" key="1">
    <citation type="submission" date="2024-03" db="EMBL/GenBank/DDBJ databases">
        <title>Sulfurimonas sp. HSL3-1.</title>
        <authorList>
            <person name="Wang S."/>
        </authorList>
    </citation>
    <scope>NUCLEOTIDE SEQUENCE [LARGE SCALE GENOMIC DNA]</scope>
    <source>
        <strain evidence="2 3">HSL3-1</strain>
    </source>
</reference>
<accession>A0ABZ3HAA9</accession>
<dbReference type="PANTHER" id="PTHR13016:SF0">
    <property type="entry name" value="AMME SYNDROME CANDIDATE GENE 1 PROTEIN"/>
    <property type="match status" value="1"/>
</dbReference>
<dbReference type="InterPro" id="IPR036071">
    <property type="entry name" value="AMMECR1_dom_sf"/>
</dbReference>
<dbReference type="SUPFAM" id="SSF143447">
    <property type="entry name" value="AMMECR1-like"/>
    <property type="match status" value="1"/>
</dbReference>
<dbReference type="Gene3D" id="3.30.700.20">
    <property type="entry name" value="Hypothetical protein ph0010, domain 1"/>
    <property type="match status" value="1"/>
</dbReference>
<dbReference type="Gene3D" id="3.30.1490.150">
    <property type="entry name" value="Hypothetical protein ph0010, domain 2"/>
    <property type="match status" value="1"/>
</dbReference>
<evidence type="ECO:0000313" key="2">
    <source>
        <dbReference type="EMBL" id="XAU15438.1"/>
    </source>
</evidence>
<dbReference type="EMBL" id="CP147920">
    <property type="protein sequence ID" value="XAU15438.1"/>
    <property type="molecule type" value="Genomic_DNA"/>
</dbReference>
<protein>
    <submittedName>
        <fullName evidence="2">AmmeMemoRadiSam system protein A</fullName>
    </submittedName>
</protein>
<sequence length="193" mass="21255">MTLQTLLLQLARAAITSAFGEPFPFNKAELVAQFPELDEPRATFVTLKIGGKTLRGCIGSIIPHTSLYEDVIANAKSAAFSDPRFASLTDREYRRCSVEVSLLSVPENLPYDDAADLRRKIRPNVDGVILQLGGRSATFLPQVWEELPDFDAFFAHLGLKAGLGTDVLNHHPEIFTYQAEHFEDAPLQTGGVL</sequence>
<dbReference type="RefSeq" id="WP_345972918.1">
    <property type="nucleotide sequence ID" value="NZ_CP147920.1"/>
</dbReference>
<dbReference type="PROSITE" id="PS51112">
    <property type="entry name" value="AMMECR1"/>
    <property type="match status" value="1"/>
</dbReference>
<keyword evidence="3" id="KW-1185">Reference proteome</keyword>
<dbReference type="InterPro" id="IPR023473">
    <property type="entry name" value="AMMECR1"/>
</dbReference>
<dbReference type="PANTHER" id="PTHR13016">
    <property type="entry name" value="AMMECR1 HOMOLOG"/>
    <property type="match status" value="1"/>
</dbReference>
<name>A0ABZ3HAA9_9BACT</name>
<evidence type="ECO:0000259" key="1">
    <source>
        <dbReference type="PROSITE" id="PS51112"/>
    </source>
</evidence>
<dbReference type="InterPro" id="IPR002733">
    <property type="entry name" value="AMMECR1_domain"/>
</dbReference>
<dbReference type="InterPro" id="IPR027623">
    <property type="entry name" value="AmmeMemoSam_A"/>
</dbReference>
<organism evidence="2 3">
    <name type="scientific">Sulfurimonas diazotrophicus</name>
    <dbReference type="NCBI Taxonomy" id="3131939"/>
    <lineage>
        <taxon>Bacteria</taxon>
        <taxon>Pseudomonadati</taxon>
        <taxon>Campylobacterota</taxon>
        <taxon>Epsilonproteobacteria</taxon>
        <taxon>Campylobacterales</taxon>
        <taxon>Sulfurimonadaceae</taxon>
        <taxon>Sulfurimonas</taxon>
    </lineage>
</organism>
<dbReference type="InterPro" id="IPR027485">
    <property type="entry name" value="AMMECR1_N"/>
</dbReference>
<dbReference type="Pfam" id="PF01871">
    <property type="entry name" value="AMMECR1"/>
    <property type="match status" value="1"/>
</dbReference>
<dbReference type="Proteomes" id="UP001447842">
    <property type="component" value="Chromosome"/>
</dbReference>
<gene>
    <name evidence="2" type="primary">amrA</name>
    <name evidence="2" type="ORF">WCY31_01755</name>
</gene>
<feature type="domain" description="AMMECR1" evidence="1">
    <location>
        <begin position="2"/>
        <end position="193"/>
    </location>
</feature>